<evidence type="ECO:0000313" key="2">
    <source>
        <dbReference type="Proteomes" id="UP000266673"/>
    </source>
</evidence>
<proteinExistence type="predicted"/>
<sequence length="146" mass="16136">MISTLIIKPKDGSILPANQNFTLAIKIINLQTGYFADPGTEYYAFPQELNEEGIIKGHCHVVIQKLPEDDEIVPNPSIFAFFRGLNDPANDRGILETEVGSDLVPGLPSGRYRVCTMVSTFSHQPVIMPVAQRGSQDDCIRFTVKS</sequence>
<name>A0A397TYC5_9GLOM</name>
<dbReference type="InterPro" id="IPR053216">
    <property type="entry name" value="Appressorial_penetr-assoc"/>
</dbReference>
<comment type="caution">
    <text evidence="1">The sequence shown here is derived from an EMBL/GenBank/DDBJ whole genome shotgun (WGS) entry which is preliminary data.</text>
</comment>
<dbReference type="AlphaFoldDB" id="A0A397TYC5"/>
<protein>
    <submittedName>
        <fullName evidence="1">Uncharacterized protein</fullName>
    </submittedName>
</protein>
<dbReference type="Proteomes" id="UP000266673">
    <property type="component" value="Unassembled WGS sequence"/>
</dbReference>
<reference evidence="1 2" key="1">
    <citation type="submission" date="2018-06" db="EMBL/GenBank/DDBJ databases">
        <title>Comparative genomics reveals the genomic features of Rhizophagus irregularis, R. cerebriforme, R. diaphanum and Gigaspora rosea, and their symbiotic lifestyle signature.</title>
        <authorList>
            <person name="Morin E."/>
            <person name="San Clemente H."/>
            <person name="Chen E.C.H."/>
            <person name="De La Providencia I."/>
            <person name="Hainaut M."/>
            <person name="Kuo A."/>
            <person name="Kohler A."/>
            <person name="Murat C."/>
            <person name="Tang N."/>
            <person name="Roy S."/>
            <person name="Loubradou J."/>
            <person name="Henrissat B."/>
            <person name="Grigoriev I.V."/>
            <person name="Corradi N."/>
            <person name="Roux C."/>
            <person name="Martin F.M."/>
        </authorList>
    </citation>
    <scope>NUCLEOTIDE SEQUENCE [LARGE SCALE GENOMIC DNA]</scope>
    <source>
        <strain evidence="1 2">DAOM 194757</strain>
    </source>
</reference>
<keyword evidence="2" id="KW-1185">Reference proteome</keyword>
<evidence type="ECO:0000313" key="1">
    <source>
        <dbReference type="EMBL" id="RIB03005.1"/>
    </source>
</evidence>
<dbReference type="EMBL" id="QKWP01002529">
    <property type="protein sequence ID" value="RIB03005.1"/>
    <property type="molecule type" value="Genomic_DNA"/>
</dbReference>
<dbReference type="STRING" id="44941.A0A397TYC5"/>
<accession>A0A397TYC5</accession>
<organism evidence="1 2">
    <name type="scientific">Gigaspora rosea</name>
    <dbReference type="NCBI Taxonomy" id="44941"/>
    <lineage>
        <taxon>Eukaryota</taxon>
        <taxon>Fungi</taxon>
        <taxon>Fungi incertae sedis</taxon>
        <taxon>Mucoromycota</taxon>
        <taxon>Glomeromycotina</taxon>
        <taxon>Glomeromycetes</taxon>
        <taxon>Diversisporales</taxon>
        <taxon>Gigasporaceae</taxon>
        <taxon>Gigaspora</taxon>
    </lineage>
</organism>
<dbReference type="PANTHER" id="PTHR34587">
    <property type="entry name" value="VWFA DOMAIN-CONTAINING PROTEIN"/>
    <property type="match status" value="1"/>
</dbReference>
<dbReference type="OrthoDB" id="2336871at2759"/>
<gene>
    <name evidence="1" type="ORF">C2G38_2135899</name>
</gene>
<dbReference type="PANTHER" id="PTHR34587:SF2">
    <property type="entry name" value="G-PROTEIN COUPLED RECEPTORS FAMILY 1 PROFILE DOMAIN-CONTAINING PROTEIN"/>
    <property type="match status" value="1"/>
</dbReference>